<keyword evidence="3" id="KW-1185">Reference proteome</keyword>
<dbReference type="Proteomes" id="UP000030764">
    <property type="component" value="Unassembled WGS sequence"/>
</dbReference>
<gene>
    <name evidence="1" type="ORF">M513_00466</name>
    <name evidence="2" type="ORF">M514_00466</name>
</gene>
<organism evidence="2">
    <name type="scientific">Trichuris suis</name>
    <name type="common">pig whipworm</name>
    <dbReference type="NCBI Taxonomy" id="68888"/>
    <lineage>
        <taxon>Eukaryota</taxon>
        <taxon>Metazoa</taxon>
        <taxon>Ecdysozoa</taxon>
        <taxon>Nematoda</taxon>
        <taxon>Enoplea</taxon>
        <taxon>Dorylaimia</taxon>
        <taxon>Trichinellida</taxon>
        <taxon>Trichuridae</taxon>
        <taxon>Trichuris</taxon>
    </lineage>
</organism>
<dbReference type="AlphaFoldDB" id="A0A085NRF6"/>
<evidence type="ECO:0000313" key="1">
    <source>
        <dbReference type="EMBL" id="KFD58773.1"/>
    </source>
</evidence>
<name>A0A085NRF6_9BILA</name>
<proteinExistence type="predicted"/>
<dbReference type="EMBL" id="KL367479">
    <property type="protein sequence ID" value="KFD72052.1"/>
    <property type="molecule type" value="Genomic_DNA"/>
</dbReference>
<evidence type="ECO:0000313" key="3">
    <source>
        <dbReference type="Proteomes" id="UP000030764"/>
    </source>
</evidence>
<protein>
    <submittedName>
        <fullName evidence="2">Uncharacterized protein</fullName>
    </submittedName>
</protein>
<dbReference type="EMBL" id="KL363183">
    <property type="protein sequence ID" value="KFD58773.1"/>
    <property type="molecule type" value="Genomic_DNA"/>
</dbReference>
<accession>A0A085NRF6</accession>
<evidence type="ECO:0000313" key="2">
    <source>
        <dbReference type="EMBL" id="KFD72052.1"/>
    </source>
</evidence>
<reference evidence="2 3" key="1">
    <citation type="journal article" date="2014" name="Nat. Genet.">
        <title>Genome and transcriptome of the porcine whipworm Trichuris suis.</title>
        <authorList>
            <person name="Jex A.R."/>
            <person name="Nejsum P."/>
            <person name="Schwarz E.M."/>
            <person name="Hu L."/>
            <person name="Young N.D."/>
            <person name="Hall R.S."/>
            <person name="Korhonen P.K."/>
            <person name="Liao S."/>
            <person name="Thamsborg S."/>
            <person name="Xia J."/>
            <person name="Xu P."/>
            <person name="Wang S."/>
            <person name="Scheerlinck J.P."/>
            <person name="Hofmann A."/>
            <person name="Sternberg P.W."/>
            <person name="Wang J."/>
            <person name="Gasser R.B."/>
        </authorList>
    </citation>
    <scope>NUCLEOTIDE SEQUENCE [LARGE SCALE GENOMIC DNA]</scope>
    <source>
        <strain evidence="2">DCEP-RM93F</strain>
        <strain evidence="1">DCEP-RM93M</strain>
    </source>
</reference>
<dbReference type="Proteomes" id="UP000030758">
    <property type="component" value="Unassembled WGS sequence"/>
</dbReference>
<sequence>MPNTLSISLKSKSQAPWEIEQNTLCRLCEDSWLIEEPGQRMLRTRATSPKLLRTGGREKLNYERTSTKQFSPLRKLPKVVELTANWLP</sequence>